<evidence type="ECO:0000313" key="17">
    <source>
        <dbReference type="EMBL" id="KAF7826253.1"/>
    </source>
</evidence>
<dbReference type="FunFam" id="1.25.40.20:FF:000049">
    <property type="entry name" value="Ankyrin repeat domain-containing protein 2"/>
    <property type="match status" value="1"/>
</dbReference>
<keyword evidence="18" id="KW-1185">Reference proteome</keyword>
<keyword evidence="11" id="KW-0472">Membrane</keyword>
<evidence type="ECO:0000256" key="3">
    <source>
        <dbReference type="ARBA" id="ARBA00004496"/>
    </source>
</evidence>
<dbReference type="AlphaFoldDB" id="A0A834TPX1"/>
<feature type="domain" description="STI1/HOP DP" evidence="16">
    <location>
        <begin position="170"/>
        <end position="214"/>
    </location>
</feature>
<accession>A0A834TPX1</accession>
<dbReference type="EMBL" id="JAAIUW010000006">
    <property type="protein sequence ID" value="KAF7826253.1"/>
    <property type="molecule type" value="Genomic_DNA"/>
</dbReference>
<keyword evidence="8" id="KW-1002">Plastid outer membrane</keyword>
<dbReference type="PRINTS" id="PR01415">
    <property type="entry name" value="ANKYRIN"/>
</dbReference>
<keyword evidence="6" id="KW-0934">Plastid</keyword>
<dbReference type="PANTHER" id="PTHR24203:SF45">
    <property type="entry name" value="ANKYRIN REPEAT DOMAIN 6"/>
    <property type="match status" value="1"/>
</dbReference>
<dbReference type="GO" id="GO:0008289">
    <property type="term" value="F:lipid binding"/>
    <property type="evidence" value="ECO:0007669"/>
    <property type="project" value="UniProtKB-KW"/>
</dbReference>
<evidence type="ECO:0000256" key="7">
    <source>
        <dbReference type="ARBA" id="ARBA00022737"/>
    </source>
</evidence>
<keyword evidence="4" id="KW-0963">Cytoplasm</keyword>
<dbReference type="Pfam" id="PF12796">
    <property type="entry name" value="Ank_2"/>
    <property type="match status" value="1"/>
</dbReference>
<keyword evidence="12" id="KW-0539">Nucleus</keyword>
<protein>
    <submittedName>
        <fullName evidence="17">Ankyrin repeat domain-containing protein 2B-like</fullName>
    </submittedName>
</protein>
<feature type="repeat" description="ANK" evidence="14">
    <location>
        <begin position="309"/>
        <end position="341"/>
    </location>
</feature>
<dbReference type="FunFam" id="1.25.40.20:FF:000106">
    <property type="entry name" value="Ankyrin repeat domain-containing protein 2"/>
    <property type="match status" value="1"/>
</dbReference>
<dbReference type="SUPFAM" id="SSF48403">
    <property type="entry name" value="Ankyrin repeat"/>
    <property type="match status" value="1"/>
</dbReference>
<dbReference type="InterPro" id="IPR041243">
    <property type="entry name" value="STI1/HOP_DP"/>
</dbReference>
<keyword evidence="7" id="KW-0677">Repeat</keyword>
<feature type="compositionally biased region" description="Basic and acidic residues" evidence="15">
    <location>
        <begin position="9"/>
        <end position="24"/>
    </location>
</feature>
<dbReference type="InterPro" id="IPR002110">
    <property type="entry name" value="Ankyrin_rpt"/>
</dbReference>
<keyword evidence="10" id="KW-0446">Lipid-binding</keyword>
<evidence type="ECO:0000256" key="5">
    <source>
        <dbReference type="ARBA" id="ARBA00022528"/>
    </source>
</evidence>
<evidence type="ECO:0000256" key="4">
    <source>
        <dbReference type="ARBA" id="ARBA00022490"/>
    </source>
</evidence>
<feature type="repeat" description="ANK" evidence="14">
    <location>
        <begin position="272"/>
        <end position="308"/>
    </location>
</feature>
<dbReference type="GO" id="GO:0005634">
    <property type="term" value="C:nucleus"/>
    <property type="evidence" value="ECO:0007669"/>
    <property type="project" value="UniProtKB-SubCell"/>
</dbReference>
<evidence type="ECO:0000256" key="14">
    <source>
        <dbReference type="PROSITE-ProRule" id="PRU00023"/>
    </source>
</evidence>
<comment type="subcellular location">
    <subcellularLocation>
        <location evidence="2">Cell membrane</location>
        <topology evidence="2">Peripheral membrane protein</topology>
        <orientation evidence="2">Cytoplasmic side</orientation>
    </subcellularLocation>
    <subcellularLocation>
        <location evidence="3">Cytoplasm</location>
    </subcellularLocation>
    <subcellularLocation>
        <location evidence="1">Nucleus</location>
    </subcellularLocation>
    <subcellularLocation>
        <location evidence="13">Plastid</location>
        <location evidence="13">Chloroplast outer membrane</location>
        <topology evidence="13">Peripheral membrane protein</topology>
        <orientation evidence="13">Cytoplasmic side</orientation>
    </subcellularLocation>
</comment>
<dbReference type="PROSITE" id="PS50088">
    <property type="entry name" value="ANK_REPEAT"/>
    <property type="match status" value="2"/>
</dbReference>
<evidence type="ECO:0000259" key="16">
    <source>
        <dbReference type="Pfam" id="PF17830"/>
    </source>
</evidence>
<dbReference type="SMART" id="SM00248">
    <property type="entry name" value="ANK"/>
    <property type="match status" value="3"/>
</dbReference>
<evidence type="ECO:0000256" key="13">
    <source>
        <dbReference type="ARBA" id="ARBA00060453"/>
    </source>
</evidence>
<dbReference type="OrthoDB" id="341259at2759"/>
<evidence type="ECO:0000256" key="9">
    <source>
        <dbReference type="ARBA" id="ARBA00023043"/>
    </source>
</evidence>
<dbReference type="PROSITE" id="PS50297">
    <property type="entry name" value="ANK_REP_REGION"/>
    <property type="match status" value="2"/>
</dbReference>
<sequence>MASNSQKELVADDKAGSAENKNSKNETSSGEQQSQSRGSAPATASEEQQPGHIGAASAPPTGFPANPFDFSAMSGLLNDPSIKELAEQIAKDPSFNQMAEQLQKTFQGASQEGIPNFDNQQYYTTLQQVMHNPNFMTMAERLGNALMQDPSMSAMLENFSNPVNKDQLEERMARIKEDPSLKHILEEIETGGPTAMMRYWNDEEVLRKLGQAMGLAVSGDAAASAENSGPDETEDLGNEDESIVHQTASNGDVEGLKTALASGADKDEEDSEGRTALHFACGYGEYDVKVKCAQVLIEAGAKVDALDKNKNTALHYAAGYGRKECVALLLENGAAVTLQNMDGKTPIDVAKLNNQHEVLKLLEKDAFL</sequence>
<evidence type="ECO:0000256" key="12">
    <source>
        <dbReference type="ARBA" id="ARBA00023242"/>
    </source>
</evidence>
<comment type="caution">
    <text evidence="17">The sequence shown here is derived from an EMBL/GenBank/DDBJ whole genome shotgun (WGS) entry which is preliminary data.</text>
</comment>
<dbReference type="Pfam" id="PF17830">
    <property type="entry name" value="STI1-HOP_DP"/>
    <property type="match status" value="1"/>
</dbReference>
<evidence type="ECO:0000256" key="8">
    <source>
        <dbReference type="ARBA" id="ARBA00022805"/>
    </source>
</evidence>
<dbReference type="Gene3D" id="1.25.40.20">
    <property type="entry name" value="Ankyrin repeat-containing domain"/>
    <property type="match status" value="1"/>
</dbReference>
<reference evidence="17" key="1">
    <citation type="submission" date="2020-09" db="EMBL/GenBank/DDBJ databases">
        <title>Genome-Enabled Discovery of Anthraquinone Biosynthesis in Senna tora.</title>
        <authorList>
            <person name="Kang S.-H."/>
            <person name="Pandey R.P."/>
            <person name="Lee C.-M."/>
            <person name="Sim J.-S."/>
            <person name="Jeong J.-T."/>
            <person name="Choi B.-S."/>
            <person name="Jung M."/>
            <person name="Ginzburg D."/>
            <person name="Zhao K."/>
            <person name="Won S.Y."/>
            <person name="Oh T.-J."/>
            <person name="Yu Y."/>
            <person name="Kim N.-H."/>
            <person name="Lee O.R."/>
            <person name="Lee T.-H."/>
            <person name="Bashyal P."/>
            <person name="Kim T.-S."/>
            <person name="Lee W.-H."/>
            <person name="Kawkins C."/>
            <person name="Kim C.-K."/>
            <person name="Kim J.S."/>
            <person name="Ahn B.O."/>
            <person name="Rhee S.Y."/>
            <person name="Sohng J.K."/>
        </authorList>
    </citation>
    <scope>NUCLEOTIDE SEQUENCE</scope>
    <source>
        <tissue evidence="17">Leaf</tissue>
    </source>
</reference>
<dbReference type="InterPro" id="IPR036770">
    <property type="entry name" value="Ankyrin_rpt-contain_sf"/>
</dbReference>
<evidence type="ECO:0000256" key="2">
    <source>
        <dbReference type="ARBA" id="ARBA00004413"/>
    </source>
</evidence>
<organism evidence="17 18">
    <name type="scientific">Senna tora</name>
    <dbReference type="NCBI Taxonomy" id="362788"/>
    <lineage>
        <taxon>Eukaryota</taxon>
        <taxon>Viridiplantae</taxon>
        <taxon>Streptophyta</taxon>
        <taxon>Embryophyta</taxon>
        <taxon>Tracheophyta</taxon>
        <taxon>Spermatophyta</taxon>
        <taxon>Magnoliopsida</taxon>
        <taxon>eudicotyledons</taxon>
        <taxon>Gunneridae</taxon>
        <taxon>Pentapetalae</taxon>
        <taxon>rosids</taxon>
        <taxon>fabids</taxon>
        <taxon>Fabales</taxon>
        <taxon>Fabaceae</taxon>
        <taxon>Caesalpinioideae</taxon>
        <taxon>Cassia clade</taxon>
        <taxon>Senna</taxon>
    </lineage>
</organism>
<evidence type="ECO:0000313" key="18">
    <source>
        <dbReference type="Proteomes" id="UP000634136"/>
    </source>
</evidence>
<keyword evidence="9 14" id="KW-0040">ANK repeat</keyword>
<dbReference type="PANTHER" id="PTHR24203">
    <property type="entry name" value="ANKYRIN REPEAT FAMILY PROTEIN"/>
    <property type="match status" value="1"/>
</dbReference>
<dbReference type="Proteomes" id="UP000634136">
    <property type="component" value="Unassembled WGS sequence"/>
</dbReference>
<evidence type="ECO:0000256" key="11">
    <source>
        <dbReference type="ARBA" id="ARBA00023136"/>
    </source>
</evidence>
<keyword evidence="5" id="KW-0150">Chloroplast</keyword>
<evidence type="ECO:0000256" key="10">
    <source>
        <dbReference type="ARBA" id="ARBA00023121"/>
    </source>
</evidence>
<gene>
    <name evidence="17" type="ORF">G2W53_017417</name>
</gene>
<evidence type="ECO:0000256" key="1">
    <source>
        <dbReference type="ARBA" id="ARBA00004123"/>
    </source>
</evidence>
<feature type="compositionally biased region" description="Low complexity" evidence="15">
    <location>
        <begin position="28"/>
        <end position="39"/>
    </location>
</feature>
<evidence type="ECO:0000256" key="6">
    <source>
        <dbReference type="ARBA" id="ARBA00022640"/>
    </source>
</evidence>
<proteinExistence type="predicted"/>
<feature type="region of interest" description="Disordered" evidence="15">
    <location>
        <begin position="1"/>
        <end position="67"/>
    </location>
</feature>
<dbReference type="GO" id="GO:0009707">
    <property type="term" value="C:chloroplast outer membrane"/>
    <property type="evidence" value="ECO:0007669"/>
    <property type="project" value="UniProtKB-SubCell"/>
</dbReference>
<evidence type="ECO:0000256" key="15">
    <source>
        <dbReference type="SAM" id="MobiDB-lite"/>
    </source>
</evidence>
<name>A0A834TPX1_9FABA</name>
<dbReference type="GO" id="GO:0005886">
    <property type="term" value="C:plasma membrane"/>
    <property type="evidence" value="ECO:0007669"/>
    <property type="project" value="UniProtKB-SubCell"/>
</dbReference>